<dbReference type="AlphaFoldDB" id="A0A433U3D4"/>
<dbReference type="EMBL" id="RQTK01000088">
    <property type="protein sequence ID" value="RUS88268.1"/>
    <property type="molecule type" value="Genomic_DNA"/>
</dbReference>
<name>A0A433U3D4_ELYCH</name>
<keyword evidence="3" id="KW-1185">Reference proteome</keyword>
<organism evidence="2 3">
    <name type="scientific">Elysia chlorotica</name>
    <name type="common">Eastern emerald elysia</name>
    <name type="synonym">Sea slug</name>
    <dbReference type="NCBI Taxonomy" id="188477"/>
    <lineage>
        <taxon>Eukaryota</taxon>
        <taxon>Metazoa</taxon>
        <taxon>Spiralia</taxon>
        <taxon>Lophotrochozoa</taxon>
        <taxon>Mollusca</taxon>
        <taxon>Gastropoda</taxon>
        <taxon>Heterobranchia</taxon>
        <taxon>Euthyneura</taxon>
        <taxon>Panpulmonata</taxon>
        <taxon>Sacoglossa</taxon>
        <taxon>Placobranchoidea</taxon>
        <taxon>Plakobranchidae</taxon>
        <taxon>Elysia</taxon>
    </lineage>
</organism>
<accession>A0A433U3D4</accession>
<feature type="region of interest" description="Disordered" evidence="1">
    <location>
        <begin position="159"/>
        <end position="193"/>
    </location>
</feature>
<dbReference type="Proteomes" id="UP000271974">
    <property type="component" value="Unassembled WGS sequence"/>
</dbReference>
<evidence type="ECO:0000256" key="1">
    <source>
        <dbReference type="SAM" id="MobiDB-lite"/>
    </source>
</evidence>
<proteinExistence type="predicted"/>
<comment type="caution">
    <text evidence="2">The sequence shown here is derived from an EMBL/GenBank/DDBJ whole genome shotgun (WGS) entry which is preliminary data.</text>
</comment>
<evidence type="ECO:0000313" key="3">
    <source>
        <dbReference type="Proteomes" id="UP000271974"/>
    </source>
</evidence>
<reference evidence="2 3" key="1">
    <citation type="submission" date="2019-01" db="EMBL/GenBank/DDBJ databases">
        <title>A draft genome assembly of the solar-powered sea slug Elysia chlorotica.</title>
        <authorList>
            <person name="Cai H."/>
            <person name="Li Q."/>
            <person name="Fang X."/>
            <person name="Li J."/>
            <person name="Curtis N.E."/>
            <person name="Altenburger A."/>
            <person name="Shibata T."/>
            <person name="Feng M."/>
            <person name="Maeda T."/>
            <person name="Schwartz J.A."/>
            <person name="Shigenobu S."/>
            <person name="Lundholm N."/>
            <person name="Nishiyama T."/>
            <person name="Yang H."/>
            <person name="Hasebe M."/>
            <person name="Li S."/>
            <person name="Pierce S.K."/>
            <person name="Wang J."/>
        </authorList>
    </citation>
    <scope>NUCLEOTIDE SEQUENCE [LARGE SCALE GENOMIC DNA]</scope>
    <source>
        <strain evidence="2">EC2010</strain>
        <tissue evidence="2">Whole organism of an adult</tissue>
    </source>
</reference>
<gene>
    <name evidence="2" type="ORF">EGW08_003970</name>
</gene>
<sequence>MKSIRGQEWDAKSYPPCPTAQVPVIGIPQTLLCLLSNAPLESPQGKLVVHIDAIYRGCEERAVGELMTQIECRRNQSVRSRGRVHLTPNQAAPDLDLHLKPLVQCPAEQPASGPDVGPHWSTLASRVARQGQGAGGWWAGLIVSPLLIKLVDGSPPATTQTSLAGHIEQAAREPEDGEISGQDTEEKGENGQHISIFIESIKPDERGKMLRHYRLSYLASIL</sequence>
<evidence type="ECO:0000313" key="2">
    <source>
        <dbReference type="EMBL" id="RUS88268.1"/>
    </source>
</evidence>
<protein>
    <submittedName>
        <fullName evidence="2">Uncharacterized protein</fullName>
    </submittedName>
</protein>